<reference evidence="2 3" key="1">
    <citation type="submission" date="2017-01" db="EMBL/GenBank/DDBJ databases">
        <title>New insights into the genetic diversity of Chromobacterium isolated from tropical freshwater lake.</title>
        <authorList>
            <person name="Santos A.B."/>
            <person name="Nascimento A.M."/>
            <person name="Da Silva P.C."/>
        </authorList>
    </citation>
    <scope>NUCLEOTIDE SEQUENCE [LARGE SCALE GENOMIC DNA]</scope>
    <source>
        <strain evidence="2 3">56AF</strain>
    </source>
</reference>
<dbReference type="OrthoDB" id="9924419at2"/>
<feature type="transmembrane region" description="Helical" evidence="1">
    <location>
        <begin position="20"/>
        <end position="37"/>
    </location>
</feature>
<proteinExistence type="predicted"/>
<keyword evidence="1" id="KW-0812">Transmembrane</keyword>
<name>A0A2S9X571_9NEIS</name>
<dbReference type="EMBL" id="MTBD01000025">
    <property type="protein sequence ID" value="PRP70837.1"/>
    <property type="molecule type" value="Genomic_DNA"/>
</dbReference>
<gene>
    <name evidence="2" type="ORF">BUE93_11230</name>
</gene>
<keyword evidence="1" id="KW-1133">Transmembrane helix</keyword>
<evidence type="ECO:0000256" key="1">
    <source>
        <dbReference type="SAM" id="Phobius"/>
    </source>
</evidence>
<evidence type="ECO:0000313" key="3">
    <source>
        <dbReference type="Proteomes" id="UP000239469"/>
    </source>
</evidence>
<dbReference type="AlphaFoldDB" id="A0A2S9X571"/>
<comment type="caution">
    <text evidence="2">The sequence shown here is derived from an EMBL/GenBank/DDBJ whole genome shotgun (WGS) entry which is preliminary data.</text>
</comment>
<dbReference type="RefSeq" id="WP_106076866.1">
    <property type="nucleotide sequence ID" value="NZ_MTBD01000025.1"/>
</dbReference>
<accession>A0A2S9X571</accession>
<organism evidence="2 3">
    <name type="scientific">Chromobacterium amazonense</name>
    <dbReference type="NCBI Taxonomy" id="1382803"/>
    <lineage>
        <taxon>Bacteria</taxon>
        <taxon>Pseudomonadati</taxon>
        <taxon>Pseudomonadota</taxon>
        <taxon>Betaproteobacteria</taxon>
        <taxon>Neisseriales</taxon>
        <taxon>Chromobacteriaceae</taxon>
        <taxon>Chromobacterium</taxon>
    </lineage>
</organism>
<evidence type="ECO:0000313" key="2">
    <source>
        <dbReference type="EMBL" id="PRP70837.1"/>
    </source>
</evidence>
<dbReference type="Proteomes" id="UP000239469">
    <property type="component" value="Unassembled WGS sequence"/>
</dbReference>
<protein>
    <submittedName>
        <fullName evidence="2">Uncharacterized protein</fullName>
    </submittedName>
</protein>
<feature type="transmembrane region" description="Helical" evidence="1">
    <location>
        <begin position="49"/>
        <end position="68"/>
    </location>
</feature>
<sequence length="73" mass="8500">MKEFVELFFMKWGVLNDGTWFGVFNLVIIPLFALGVVKRFWMSRWYRLLVLFVFACGIAASVIGLYYVSRPVA</sequence>
<keyword evidence="1" id="KW-0472">Membrane</keyword>